<dbReference type="Proteomes" id="UP000255421">
    <property type="component" value="Unassembled WGS sequence"/>
</dbReference>
<feature type="region of interest" description="Disordered" evidence="6">
    <location>
        <begin position="1"/>
        <end position="57"/>
    </location>
</feature>
<name>A0A370IKR7_9EURY</name>
<accession>A0A370IKR7</accession>
<evidence type="ECO:0000313" key="8">
    <source>
        <dbReference type="EMBL" id="RDI70104.1"/>
    </source>
</evidence>
<feature type="transmembrane region" description="Helical" evidence="7">
    <location>
        <begin position="357"/>
        <end position="383"/>
    </location>
</feature>
<feature type="transmembrane region" description="Helical" evidence="7">
    <location>
        <begin position="121"/>
        <end position="145"/>
    </location>
</feature>
<keyword evidence="4 7" id="KW-1133">Transmembrane helix</keyword>
<organism evidence="8 9">
    <name type="scientific">Halopelagius longus</name>
    <dbReference type="NCBI Taxonomy" id="1236180"/>
    <lineage>
        <taxon>Archaea</taxon>
        <taxon>Methanobacteriati</taxon>
        <taxon>Methanobacteriota</taxon>
        <taxon>Stenosarchaea group</taxon>
        <taxon>Halobacteria</taxon>
        <taxon>Halobacteriales</taxon>
        <taxon>Haloferacaceae</taxon>
    </lineage>
</organism>
<dbReference type="PANTHER" id="PTHR21716">
    <property type="entry name" value="TRANSMEMBRANE PROTEIN"/>
    <property type="match status" value="1"/>
</dbReference>
<comment type="subcellular location">
    <subcellularLocation>
        <location evidence="1">Membrane</location>
        <topology evidence="1">Multi-pass membrane protein</topology>
    </subcellularLocation>
</comment>
<evidence type="ECO:0000256" key="6">
    <source>
        <dbReference type="SAM" id="MobiDB-lite"/>
    </source>
</evidence>
<dbReference type="Pfam" id="PF01594">
    <property type="entry name" value="AI-2E_transport"/>
    <property type="match status" value="1"/>
</dbReference>
<feature type="transmembrane region" description="Helical" evidence="7">
    <location>
        <begin position="67"/>
        <end position="86"/>
    </location>
</feature>
<feature type="transmembrane region" description="Helical" evidence="7">
    <location>
        <begin position="263"/>
        <end position="287"/>
    </location>
</feature>
<feature type="transmembrane region" description="Helical" evidence="7">
    <location>
        <begin position="293"/>
        <end position="315"/>
    </location>
</feature>
<feature type="transmembrane region" description="Helical" evidence="7">
    <location>
        <begin position="320"/>
        <end position="337"/>
    </location>
</feature>
<reference evidence="8 9" key="1">
    <citation type="submission" date="2018-07" db="EMBL/GenBank/DDBJ databases">
        <title>Genome sequence of extremly halophilic archaeon Halopelagius longus strain BC12-B1.</title>
        <authorList>
            <person name="Zhang X."/>
        </authorList>
    </citation>
    <scope>NUCLEOTIDE SEQUENCE [LARGE SCALE GENOMIC DNA]</scope>
    <source>
        <strain evidence="8 9">BC12-B1</strain>
    </source>
</reference>
<feature type="transmembrane region" description="Helical" evidence="7">
    <location>
        <begin position="92"/>
        <end position="109"/>
    </location>
</feature>
<evidence type="ECO:0000256" key="4">
    <source>
        <dbReference type="ARBA" id="ARBA00022989"/>
    </source>
</evidence>
<evidence type="ECO:0000256" key="7">
    <source>
        <dbReference type="SAM" id="Phobius"/>
    </source>
</evidence>
<gene>
    <name evidence="8" type="ORF">DWB78_15880</name>
</gene>
<comment type="caution">
    <text evidence="8">The sequence shown here is derived from an EMBL/GenBank/DDBJ whole genome shotgun (WGS) entry which is preliminary data.</text>
</comment>
<evidence type="ECO:0000256" key="3">
    <source>
        <dbReference type="ARBA" id="ARBA00022692"/>
    </source>
</evidence>
<feature type="transmembrane region" description="Helical" evidence="7">
    <location>
        <begin position="201"/>
        <end position="223"/>
    </location>
</feature>
<comment type="similarity">
    <text evidence="2">Belongs to the autoinducer-2 exporter (AI-2E) (TC 2.A.86) family.</text>
</comment>
<keyword evidence="9" id="KW-1185">Reference proteome</keyword>
<proteinExistence type="inferred from homology"/>
<dbReference type="EMBL" id="QQST01000002">
    <property type="protein sequence ID" value="RDI70104.1"/>
    <property type="molecule type" value="Genomic_DNA"/>
</dbReference>
<evidence type="ECO:0000256" key="5">
    <source>
        <dbReference type="ARBA" id="ARBA00023136"/>
    </source>
</evidence>
<dbReference type="InterPro" id="IPR002549">
    <property type="entry name" value="AI-2E-like"/>
</dbReference>
<keyword evidence="3 7" id="KW-0812">Transmembrane</keyword>
<dbReference type="PANTHER" id="PTHR21716:SF4">
    <property type="entry name" value="TRANSMEMBRANE PROTEIN 245"/>
    <property type="match status" value="1"/>
</dbReference>
<dbReference type="GO" id="GO:0016020">
    <property type="term" value="C:membrane"/>
    <property type="evidence" value="ECO:0007669"/>
    <property type="project" value="UniProtKB-SubCell"/>
</dbReference>
<evidence type="ECO:0000256" key="1">
    <source>
        <dbReference type="ARBA" id="ARBA00004141"/>
    </source>
</evidence>
<keyword evidence="5 7" id="KW-0472">Membrane</keyword>
<evidence type="ECO:0000256" key="2">
    <source>
        <dbReference type="ARBA" id="ARBA00009773"/>
    </source>
</evidence>
<evidence type="ECO:0000313" key="9">
    <source>
        <dbReference type="Proteomes" id="UP000255421"/>
    </source>
</evidence>
<dbReference type="AlphaFoldDB" id="A0A370IKR7"/>
<sequence>MRPTTGKGRSDAVSIAHRPPENARSGSTARQFADSRPDETRTETNPRPDGTQTETNSEVGIVIRSDIDARSVFFAILLAFFALLVAAIIKPFLSYLLGVILLAFVLYPLQRRLEPRLGDQLSAFALVAGALSATALSVAVMVMAVPTDPSRVTQTIENELARGQFQRQLESALGVELPLQSFLANAPRRVAQLLVGDISNIVSATTDVFIGLLLLVFSLYYLLKDGDRLVAWIKRMLPLEAEITEELTDEAYVTTWAVLKGHVLVAVVQGIVAGAGLFVVGISNVLFWTAVMMFLALLPIVGVAAVLGPAALYLFLDGRLLAAGFLVAYGLTAVALVDDYLRAYVVDRGSSLHSAVILVGVFGGVYAFGVMGLFYGPIVIGLFKRLVQLFNEHYVETAETRTRAE</sequence>
<protein>
    <submittedName>
        <fullName evidence="8">AI-2E family transporter</fullName>
    </submittedName>
</protein>
<feature type="compositionally biased region" description="Basic and acidic residues" evidence="6">
    <location>
        <begin position="33"/>
        <end position="46"/>
    </location>
</feature>